<evidence type="ECO:0000256" key="3">
    <source>
        <dbReference type="ARBA" id="ARBA00023054"/>
    </source>
</evidence>
<dbReference type="InterPro" id="IPR040026">
    <property type="entry name" value="FliD"/>
</dbReference>
<gene>
    <name evidence="8" type="ORF">Thimo_0265</name>
</gene>
<dbReference type="AlphaFoldDB" id="L0GT07"/>
<keyword evidence="9" id="KW-1185">Reference proteome</keyword>
<evidence type="ECO:0000256" key="4">
    <source>
        <dbReference type="ARBA" id="ARBA00023143"/>
    </source>
</evidence>
<dbReference type="GO" id="GO:0009421">
    <property type="term" value="C:bacterial-type flagellum filament cap"/>
    <property type="evidence" value="ECO:0007669"/>
    <property type="project" value="InterPro"/>
</dbReference>
<sequence>MISSPGIGSGLDIKSLLERLVEAERQPVEQRLTVRETTARQQLSGIGQFKSALSGLQSALEAFGEDDLFSSFSAESASEDHFTASATSSAVPGSYDIEVVQLAEAQRLASAAFVDGDAAVGTGTLSLQVGGASFDLTIDESNNTLAGIRDAINALGNDAGVGATLINADDGTRLILTARQTGIENTIRVTASGGDGGLDQLVYDPGVTENLSEIKAAQDAQVRINGFLSSSATNSISDAITGVTLTLTEADPDTTHELTIAADRTPVRKALEGLIGAFNAVTSTVGKLTAVDAEGAGSILTGDALLRGASSQLRRLISSQVGGGAVRALADAGVTTGSDGKLSIDDARLNELLESDPEALRDLLFGDDALVARFERVVDGYLDGEGSIDAREDGLEERLERLSDRREALDLRMEKVEARYLAQFTALDSLVAQLNQTSSFLAQQLQNLPGFDRSTD</sequence>
<dbReference type="GO" id="GO:0005576">
    <property type="term" value="C:extracellular region"/>
    <property type="evidence" value="ECO:0007669"/>
    <property type="project" value="UniProtKB-SubCell"/>
</dbReference>
<keyword evidence="5" id="KW-0964">Secreted</keyword>
<dbReference type="Pfam" id="PF07195">
    <property type="entry name" value="FliD_C"/>
    <property type="match status" value="1"/>
</dbReference>
<dbReference type="PATRIC" id="fig|765912.4.peg.264"/>
<comment type="subcellular location">
    <subcellularLocation>
        <location evidence="5">Secreted</location>
    </subcellularLocation>
    <subcellularLocation>
        <location evidence="5">Bacterial flagellum</location>
    </subcellularLocation>
</comment>
<comment type="function">
    <text evidence="5">Required for morphogenesis and for the elongation of the flagellar filament by facilitating polymerization of the flagellin monomers at the tip of growing filament. Forms a capping structure, which prevents flagellin subunits (transported through the central channel of the flagellum) from leaking out without polymerization at the distal end.</text>
</comment>
<feature type="coiled-coil region" evidence="5">
    <location>
        <begin position="392"/>
        <end position="419"/>
    </location>
</feature>
<evidence type="ECO:0000256" key="5">
    <source>
        <dbReference type="RuleBase" id="RU362066"/>
    </source>
</evidence>
<dbReference type="RefSeq" id="WP_015279286.1">
    <property type="nucleotide sequence ID" value="NC_019940.1"/>
</dbReference>
<keyword evidence="8" id="KW-0966">Cell projection</keyword>
<dbReference type="InterPro" id="IPR003481">
    <property type="entry name" value="FliD_N"/>
</dbReference>
<keyword evidence="4 5" id="KW-0975">Bacterial flagellum</keyword>
<name>L0GT07_9GAMM</name>
<protein>
    <recommendedName>
        <fullName evidence="5">Flagellar hook-associated protein 2</fullName>
        <shortName evidence="5">HAP2</shortName>
    </recommendedName>
    <alternativeName>
        <fullName evidence="5">Flagellar cap protein</fullName>
    </alternativeName>
</protein>
<dbReference type="PANTHER" id="PTHR30288:SF0">
    <property type="entry name" value="FLAGELLAR HOOK-ASSOCIATED PROTEIN 2"/>
    <property type="match status" value="1"/>
</dbReference>
<evidence type="ECO:0000313" key="8">
    <source>
        <dbReference type="EMBL" id="AGA89136.1"/>
    </source>
</evidence>
<evidence type="ECO:0000256" key="2">
    <source>
        <dbReference type="ARBA" id="ARBA00011255"/>
    </source>
</evidence>
<proteinExistence type="inferred from homology"/>
<dbReference type="EMBL" id="CP003051">
    <property type="protein sequence ID" value="AGA89136.1"/>
    <property type="molecule type" value="Genomic_DNA"/>
</dbReference>
<feature type="domain" description="Flagellar hook-associated protein 2 C-terminal" evidence="7">
    <location>
        <begin position="217"/>
        <end position="436"/>
    </location>
</feature>
<accession>L0GT07</accession>
<dbReference type="PANTHER" id="PTHR30288">
    <property type="entry name" value="FLAGELLAR CAP/ASSEMBLY PROTEIN FLID"/>
    <property type="match status" value="1"/>
</dbReference>
<evidence type="ECO:0000256" key="1">
    <source>
        <dbReference type="ARBA" id="ARBA00009764"/>
    </source>
</evidence>
<dbReference type="Pfam" id="PF02465">
    <property type="entry name" value="FliD_N"/>
    <property type="match status" value="1"/>
</dbReference>
<dbReference type="eggNOG" id="COG1345">
    <property type="taxonomic scope" value="Bacteria"/>
</dbReference>
<reference evidence="8 9" key="1">
    <citation type="submission" date="2011-09" db="EMBL/GenBank/DDBJ databases">
        <title>Complete sequence of chromosome of Thioflavicoccus mobilis 8321.</title>
        <authorList>
            <consortium name="US DOE Joint Genome Institute"/>
            <person name="Lucas S."/>
            <person name="Han J."/>
            <person name="Lapidus A."/>
            <person name="Cheng J.-F."/>
            <person name="Goodwin L."/>
            <person name="Pitluck S."/>
            <person name="Peters L."/>
            <person name="Ovchinnikova G."/>
            <person name="Lu M."/>
            <person name="Detter J.C."/>
            <person name="Han C."/>
            <person name="Tapia R."/>
            <person name="Land M."/>
            <person name="Hauser L."/>
            <person name="Kyrpides N."/>
            <person name="Ivanova N."/>
            <person name="Pagani I."/>
            <person name="Vogl K."/>
            <person name="Liu Z."/>
            <person name="Imhoff J."/>
            <person name="Thiel V."/>
            <person name="Frigaard N.-U."/>
            <person name="Bryant D."/>
            <person name="Woyke T."/>
        </authorList>
    </citation>
    <scope>NUCLEOTIDE SEQUENCE [LARGE SCALE GENOMIC DNA]</scope>
    <source>
        <strain evidence="8 9">8321</strain>
    </source>
</reference>
<dbReference type="HOGENOM" id="CLU_015182_5_1_6"/>
<dbReference type="KEGG" id="tmb:Thimo_0265"/>
<keyword evidence="3 5" id="KW-0175">Coiled coil</keyword>
<evidence type="ECO:0000313" key="9">
    <source>
        <dbReference type="Proteomes" id="UP000010816"/>
    </source>
</evidence>
<evidence type="ECO:0000259" key="7">
    <source>
        <dbReference type="Pfam" id="PF07195"/>
    </source>
</evidence>
<evidence type="ECO:0000259" key="6">
    <source>
        <dbReference type="Pfam" id="PF02465"/>
    </source>
</evidence>
<dbReference type="Proteomes" id="UP000010816">
    <property type="component" value="Chromosome"/>
</dbReference>
<dbReference type="GO" id="GO:0007155">
    <property type="term" value="P:cell adhesion"/>
    <property type="evidence" value="ECO:0007669"/>
    <property type="project" value="InterPro"/>
</dbReference>
<dbReference type="GO" id="GO:0071973">
    <property type="term" value="P:bacterial-type flagellum-dependent cell motility"/>
    <property type="evidence" value="ECO:0007669"/>
    <property type="project" value="TreeGrafter"/>
</dbReference>
<organism evidence="8 9">
    <name type="scientific">Thioflavicoccus mobilis 8321</name>
    <dbReference type="NCBI Taxonomy" id="765912"/>
    <lineage>
        <taxon>Bacteria</taxon>
        <taxon>Pseudomonadati</taxon>
        <taxon>Pseudomonadota</taxon>
        <taxon>Gammaproteobacteria</taxon>
        <taxon>Chromatiales</taxon>
        <taxon>Chromatiaceae</taxon>
        <taxon>Thioflavicoccus</taxon>
    </lineage>
</organism>
<dbReference type="STRING" id="765912.Thimo_0265"/>
<dbReference type="OrthoDB" id="5980200at2"/>
<feature type="domain" description="Flagellar hook-associated protein 2 N-terminal" evidence="6">
    <location>
        <begin position="9"/>
        <end position="106"/>
    </location>
</feature>
<dbReference type="InterPro" id="IPR010809">
    <property type="entry name" value="FliD_C"/>
</dbReference>
<comment type="subunit">
    <text evidence="2 5">Homopentamer.</text>
</comment>
<keyword evidence="8" id="KW-0282">Flagellum</keyword>
<comment type="similarity">
    <text evidence="1 5">Belongs to the FliD family.</text>
</comment>
<dbReference type="GO" id="GO:0009424">
    <property type="term" value="C:bacterial-type flagellum hook"/>
    <property type="evidence" value="ECO:0007669"/>
    <property type="project" value="UniProtKB-UniRule"/>
</dbReference>
<keyword evidence="8" id="KW-0969">Cilium</keyword>